<dbReference type="Gene3D" id="3.90.1010.10">
    <property type="match status" value="1"/>
</dbReference>
<reference evidence="2 3" key="1">
    <citation type="submission" date="2019-02" db="EMBL/GenBank/DDBJ databases">
        <authorList>
            <person name="Fomenkov A."/>
            <person name="Dubinina G."/>
            <person name="Grabovich M."/>
            <person name="Vincze T."/>
            <person name="Roberts R.J."/>
        </authorList>
    </citation>
    <scope>NUCLEOTIDE SEQUENCE [LARGE SCALE GENOMIC DNA]</scope>
    <source>
        <strain evidence="2 3">P</strain>
    </source>
</reference>
<dbReference type="KEGG" id="sper:EW093_05135"/>
<gene>
    <name evidence="2" type="ORF">EW093_05135</name>
</gene>
<dbReference type="NCBIfam" id="TIGR01994">
    <property type="entry name" value="SUF_scaf_2"/>
    <property type="match status" value="1"/>
</dbReference>
<dbReference type="RefSeq" id="WP_149567366.1">
    <property type="nucleotide sequence ID" value="NZ_CP035807.1"/>
</dbReference>
<dbReference type="GO" id="GO:0016226">
    <property type="term" value="P:iron-sulfur cluster assembly"/>
    <property type="evidence" value="ECO:0007669"/>
    <property type="project" value="InterPro"/>
</dbReference>
<dbReference type="InterPro" id="IPR002871">
    <property type="entry name" value="NIF_FeS_clus_asmbl_NifU_N"/>
</dbReference>
<reference evidence="2 3" key="2">
    <citation type="submission" date="2019-09" db="EMBL/GenBank/DDBJ databases">
        <title>Complete Genome Sequence and Methylome Analysis of free living Spirochaetas.</title>
        <authorList>
            <person name="Leshcheva N."/>
            <person name="Mikheeva N."/>
        </authorList>
    </citation>
    <scope>NUCLEOTIDE SEQUENCE [LARGE SCALE GENOMIC DNA]</scope>
    <source>
        <strain evidence="2 3">P</strain>
    </source>
</reference>
<proteinExistence type="predicted"/>
<dbReference type="EMBL" id="CP035807">
    <property type="protein sequence ID" value="QEN04109.1"/>
    <property type="molecule type" value="Genomic_DNA"/>
</dbReference>
<dbReference type="Proteomes" id="UP000323824">
    <property type="component" value="Chromosome"/>
</dbReference>
<dbReference type="AlphaFoldDB" id="A0A5C1QB68"/>
<keyword evidence="3" id="KW-1185">Reference proteome</keyword>
<evidence type="ECO:0000259" key="1">
    <source>
        <dbReference type="Pfam" id="PF01592"/>
    </source>
</evidence>
<sequence>MSLYKETLMKHFRDPQFKRELTNYQEMEDGVNPSCGDNITLYLNKNDNIIEEISFTGNGCAISMASADILCSIITKTTDPKAVILEFIQMITGGDITFKDDLEVLNVFKEMQNFPARRSCAILPWKTLEKVLS</sequence>
<dbReference type="CDD" id="cd06664">
    <property type="entry name" value="IscU_like"/>
    <property type="match status" value="1"/>
</dbReference>
<name>A0A5C1QB68_9SPIO</name>
<dbReference type="Pfam" id="PF01592">
    <property type="entry name" value="NifU_N"/>
    <property type="match status" value="1"/>
</dbReference>
<dbReference type="GO" id="GO:0005506">
    <property type="term" value="F:iron ion binding"/>
    <property type="evidence" value="ECO:0007669"/>
    <property type="project" value="InterPro"/>
</dbReference>
<dbReference type="SUPFAM" id="SSF82649">
    <property type="entry name" value="SufE/NifU"/>
    <property type="match status" value="1"/>
</dbReference>
<dbReference type="OrthoDB" id="9804157at2"/>
<protein>
    <submittedName>
        <fullName evidence="2">SUF system NifU family Fe-S cluster assembly protein</fullName>
    </submittedName>
</protein>
<dbReference type="GO" id="GO:0051536">
    <property type="term" value="F:iron-sulfur cluster binding"/>
    <property type="evidence" value="ECO:0007669"/>
    <property type="project" value="InterPro"/>
</dbReference>
<accession>A0A5C1QB68</accession>
<evidence type="ECO:0000313" key="2">
    <source>
        <dbReference type="EMBL" id="QEN04109.1"/>
    </source>
</evidence>
<organism evidence="2 3">
    <name type="scientific">Thiospirochaeta perfilievii</name>
    <dbReference type="NCBI Taxonomy" id="252967"/>
    <lineage>
        <taxon>Bacteria</taxon>
        <taxon>Pseudomonadati</taxon>
        <taxon>Spirochaetota</taxon>
        <taxon>Spirochaetia</taxon>
        <taxon>Spirochaetales</taxon>
        <taxon>Spirochaetaceae</taxon>
        <taxon>Thiospirochaeta</taxon>
    </lineage>
</organism>
<feature type="domain" description="NIF system FeS cluster assembly NifU N-terminal" evidence="1">
    <location>
        <begin position="4"/>
        <end position="82"/>
    </location>
</feature>
<evidence type="ECO:0000313" key="3">
    <source>
        <dbReference type="Proteomes" id="UP000323824"/>
    </source>
</evidence>